<name>A0A2G8B2S1_9MYCO</name>
<reference evidence="1 2" key="1">
    <citation type="submission" date="2020-12" db="EMBL/GenBank/DDBJ databases">
        <title>Complete genome sequence of Mycobacterium heckeshornense JCM 15655T, closely related to a pathogenic non-tuberculous mycobacterial species Mycobacterium xenopi.</title>
        <authorList>
            <person name="Yoshida M."/>
            <person name="Fukano H."/>
            <person name="Asakura T."/>
            <person name="Suzuki M."/>
            <person name="Hoshino Y."/>
        </authorList>
    </citation>
    <scope>NUCLEOTIDE SEQUENCE [LARGE SCALE GENOMIC DNA]</scope>
    <source>
        <strain evidence="1 2">JCM 15655</strain>
    </source>
</reference>
<evidence type="ECO:0000313" key="2">
    <source>
        <dbReference type="Proteomes" id="UP000595446"/>
    </source>
</evidence>
<evidence type="ECO:0000313" key="1">
    <source>
        <dbReference type="EMBL" id="BCO34813.1"/>
    </source>
</evidence>
<protein>
    <submittedName>
        <fullName evidence="1">Uncharacterized protein</fullName>
    </submittedName>
</protein>
<organism evidence="1 2">
    <name type="scientific">Mycobacterium heckeshornense</name>
    <dbReference type="NCBI Taxonomy" id="110505"/>
    <lineage>
        <taxon>Bacteria</taxon>
        <taxon>Bacillati</taxon>
        <taxon>Actinomycetota</taxon>
        <taxon>Actinomycetes</taxon>
        <taxon>Mycobacteriales</taxon>
        <taxon>Mycobacteriaceae</taxon>
        <taxon>Mycobacterium</taxon>
    </lineage>
</organism>
<sequence length="207" mass="19830">MSTIWTVLRATAVVVGSSAALLTGGLLGTANADTGQPAPAPNIAEQLANSAASAPQVLQNLTTALTGTQPTPPTPPPLASAAIQVPQPGPAAVPGATALAPAATSALPGTAVPGMAPLVPGTAPLSGTTVATPATGPSQLLPNAKVSLPNVPFLPVPLPQQVSLPGDLASLAPGGVPIPRGLAQPPTPVSTVAPAANPLLIPLSALP</sequence>
<gene>
    <name evidence="1" type="ORF">MHEC_12460</name>
</gene>
<dbReference type="AlphaFoldDB" id="A0A2G8B2S1"/>
<dbReference type="Proteomes" id="UP000595446">
    <property type="component" value="Chromosome"/>
</dbReference>
<keyword evidence="2" id="KW-1185">Reference proteome</keyword>
<dbReference type="EMBL" id="AP024237">
    <property type="protein sequence ID" value="BCO34813.1"/>
    <property type="molecule type" value="Genomic_DNA"/>
</dbReference>
<dbReference type="STRING" id="110505.ACT16_15630"/>
<dbReference type="RefSeq" id="WP_053094026.1">
    <property type="nucleotide sequence ID" value="NZ_AP024237.1"/>
</dbReference>
<proteinExistence type="predicted"/>
<accession>A0A2G8B2S1</accession>